<evidence type="ECO:0000313" key="16">
    <source>
        <dbReference type="EMBL" id="KAH7415950.1"/>
    </source>
</evidence>
<organism evidence="16 17">
    <name type="scientific">Ceratopteris richardii</name>
    <name type="common">Triangle waterfern</name>
    <dbReference type="NCBI Taxonomy" id="49495"/>
    <lineage>
        <taxon>Eukaryota</taxon>
        <taxon>Viridiplantae</taxon>
        <taxon>Streptophyta</taxon>
        <taxon>Embryophyta</taxon>
        <taxon>Tracheophyta</taxon>
        <taxon>Polypodiopsida</taxon>
        <taxon>Polypodiidae</taxon>
        <taxon>Polypodiales</taxon>
        <taxon>Pteridineae</taxon>
        <taxon>Pteridaceae</taxon>
        <taxon>Parkerioideae</taxon>
        <taxon>Ceratopteris</taxon>
    </lineage>
</organism>
<evidence type="ECO:0000256" key="7">
    <source>
        <dbReference type="ARBA" id="ARBA00022882"/>
    </source>
</evidence>
<dbReference type="AlphaFoldDB" id="A0A8T2T8W9"/>
<evidence type="ECO:0000259" key="15">
    <source>
        <dbReference type="PROSITE" id="PS51490"/>
    </source>
</evidence>
<keyword evidence="13" id="KW-0040">ANK repeat</keyword>
<proteinExistence type="inferred from homology"/>
<evidence type="ECO:0000256" key="11">
    <source>
        <dbReference type="ARBA" id="ARBA00023136"/>
    </source>
</evidence>
<evidence type="ECO:0000256" key="8">
    <source>
        <dbReference type="ARBA" id="ARBA00022958"/>
    </source>
</evidence>
<sequence length="471" mass="52884">MYKHVQVSQSLYTSTVERALLFRNCSAEFINQIGMRVREEFFLPGETVMEQGNAIDQIYIVSYGSLVEVFVNIDGSEEFISKLEAESMFGEVAVLCRIPQPYTVRVVDLCKVLRIDKQSILNIMHIYFADGRQVLDNLLKFSKDAKLNKLESDIVFMISEQEVELSLKVNNAAYQGKTSHLKSLIKSGADPNRADYDGRTPMHLAALRGHEDIVQFLLQEGADVDVEDRFGNTPLLEAVKGCHTTVIKILRTVGGHLTGKNAGCLLHQAVLAGNSEVVRALLDNGIDPNYSDHNRQTALHIAASEGLVMIVQILLEYGADIHAIDRWGKTPVQESIQFGSNALKNIMKDAVMQTSKRLETPELQNVEDESTPVYEKSTADEKQELETCKSFLVNDEQMKRRCTIFPHPPWTAPGDGKRGVVTWVPDTVGELLDFASKYFGYKYNFVLNPNGGEIICTDHIRDSERVYVLYE</sequence>
<evidence type="ECO:0000256" key="1">
    <source>
        <dbReference type="ARBA" id="ARBA00004141"/>
    </source>
</evidence>
<dbReference type="OrthoDB" id="426293at2759"/>
<dbReference type="PANTHER" id="PTHR45743:SF3">
    <property type="entry name" value="POTASSIUM CHANNEL SKOR"/>
    <property type="match status" value="1"/>
</dbReference>
<dbReference type="PROSITE" id="PS50088">
    <property type="entry name" value="ANK_REPEAT"/>
    <property type="match status" value="3"/>
</dbReference>
<feature type="repeat" description="ANK" evidence="13">
    <location>
        <begin position="197"/>
        <end position="229"/>
    </location>
</feature>
<dbReference type="Gene3D" id="2.60.120.10">
    <property type="entry name" value="Jelly Rolls"/>
    <property type="match status" value="1"/>
</dbReference>
<keyword evidence="3" id="KW-0813">Transport</keyword>
<protein>
    <submittedName>
        <fullName evidence="16">Uncharacterized protein</fullName>
    </submittedName>
</protein>
<keyword evidence="12" id="KW-0407">Ion channel</keyword>
<dbReference type="InterPro" id="IPR045319">
    <property type="entry name" value="KAT/AKT"/>
</dbReference>
<feature type="repeat" description="ANK" evidence="13">
    <location>
        <begin position="261"/>
        <end position="293"/>
    </location>
</feature>
<keyword evidence="11" id="KW-0472">Membrane</keyword>
<dbReference type="PRINTS" id="PR01415">
    <property type="entry name" value="ANKYRIN"/>
</dbReference>
<name>A0A8T2T8W9_CERRI</name>
<dbReference type="InterPro" id="IPR014710">
    <property type="entry name" value="RmlC-like_jellyroll"/>
</dbReference>
<dbReference type="Gene3D" id="1.25.40.20">
    <property type="entry name" value="Ankyrin repeat-containing domain"/>
    <property type="match status" value="2"/>
</dbReference>
<accession>A0A8T2T8W9</accession>
<keyword evidence="10" id="KW-0406">Ion transport</keyword>
<evidence type="ECO:0000256" key="12">
    <source>
        <dbReference type="ARBA" id="ARBA00023303"/>
    </source>
</evidence>
<dbReference type="FunFam" id="2.60.120.10:FF:000074">
    <property type="entry name" value="Potassium channel KAT2"/>
    <property type="match status" value="1"/>
</dbReference>
<reference evidence="16" key="1">
    <citation type="submission" date="2021-08" db="EMBL/GenBank/DDBJ databases">
        <title>WGS assembly of Ceratopteris richardii.</title>
        <authorList>
            <person name="Marchant D.B."/>
            <person name="Chen G."/>
            <person name="Jenkins J."/>
            <person name="Shu S."/>
            <person name="Leebens-Mack J."/>
            <person name="Grimwood J."/>
            <person name="Schmutz J."/>
            <person name="Soltis P."/>
            <person name="Soltis D."/>
            <person name="Chen Z.-H."/>
        </authorList>
    </citation>
    <scope>NUCLEOTIDE SEQUENCE</scope>
    <source>
        <strain evidence="16">Whitten #5841</strain>
        <tissue evidence="16">Leaf</tissue>
    </source>
</reference>
<evidence type="ECO:0000313" key="17">
    <source>
        <dbReference type="Proteomes" id="UP000825935"/>
    </source>
</evidence>
<dbReference type="InterPro" id="IPR000595">
    <property type="entry name" value="cNMP-bd_dom"/>
</dbReference>
<comment type="subcellular location">
    <subcellularLocation>
        <location evidence="1">Membrane</location>
        <topology evidence="1">Multi-pass membrane protein</topology>
    </subcellularLocation>
</comment>
<evidence type="ECO:0000256" key="3">
    <source>
        <dbReference type="ARBA" id="ARBA00022448"/>
    </source>
</evidence>
<evidence type="ECO:0000256" key="10">
    <source>
        <dbReference type="ARBA" id="ARBA00023065"/>
    </source>
</evidence>
<gene>
    <name evidence="16" type="ORF">KP509_14G068100</name>
</gene>
<dbReference type="InterPro" id="IPR021789">
    <property type="entry name" value="KHA_dom"/>
</dbReference>
<dbReference type="GO" id="GO:0034702">
    <property type="term" value="C:monoatomic ion channel complex"/>
    <property type="evidence" value="ECO:0007669"/>
    <property type="project" value="UniProtKB-KW"/>
</dbReference>
<dbReference type="Pfam" id="PF00027">
    <property type="entry name" value="cNMP_binding"/>
    <property type="match status" value="1"/>
</dbReference>
<keyword evidence="5" id="KW-0812">Transmembrane</keyword>
<evidence type="ECO:0000256" key="5">
    <source>
        <dbReference type="ARBA" id="ARBA00022692"/>
    </source>
</evidence>
<dbReference type="PROSITE" id="PS50042">
    <property type="entry name" value="CNMP_BINDING_3"/>
    <property type="match status" value="1"/>
</dbReference>
<dbReference type="OMA" id="ISECAMD"/>
<keyword evidence="8" id="KW-0630">Potassium</keyword>
<dbReference type="CDD" id="cd00038">
    <property type="entry name" value="CAP_ED"/>
    <property type="match status" value="1"/>
</dbReference>
<dbReference type="GO" id="GO:0005249">
    <property type="term" value="F:voltage-gated potassium channel activity"/>
    <property type="evidence" value="ECO:0007669"/>
    <property type="project" value="InterPro"/>
</dbReference>
<keyword evidence="7" id="KW-0851">Voltage-gated channel</keyword>
<dbReference type="SUPFAM" id="SSF51206">
    <property type="entry name" value="cAMP-binding domain-like"/>
    <property type="match status" value="1"/>
</dbReference>
<dbReference type="PROSITE" id="PS51490">
    <property type="entry name" value="KHA"/>
    <property type="match status" value="1"/>
</dbReference>
<feature type="domain" description="KHA" evidence="15">
    <location>
        <begin position="401"/>
        <end position="471"/>
    </location>
</feature>
<dbReference type="SUPFAM" id="SSF48403">
    <property type="entry name" value="Ankyrin repeat"/>
    <property type="match status" value="1"/>
</dbReference>
<dbReference type="PANTHER" id="PTHR45743">
    <property type="entry name" value="POTASSIUM CHANNEL AKT1"/>
    <property type="match status" value="1"/>
</dbReference>
<evidence type="ECO:0000259" key="14">
    <source>
        <dbReference type="PROSITE" id="PS50042"/>
    </source>
</evidence>
<evidence type="ECO:0000256" key="4">
    <source>
        <dbReference type="ARBA" id="ARBA00022538"/>
    </source>
</evidence>
<evidence type="ECO:0000256" key="13">
    <source>
        <dbReference type="PROSITE-ProRule" id="PRU00023"/>
    </source>
</evidence>
<feature type="repeat" description="ANK" evidence="13">
    <location>
        <begin position="294"/>
        <end position="326"/>
    </location>
</feature>
<dbReference type="SMART" id="SM00100">
    <property type="entry name" value="cNMP"/>
    <property type="match status" value="1"/>
</dbReference>
<keyword evidence="17" id="KW-1185">Reference proteome</keyword>
<keyword evidence="4" id="KW-0633">Potassium transport</keyword>
<keyword evidence="9" id="KW-1133">Transmembrane helix</keyword>
<dbReference type="SMART" id="SM00248">
    <property type="entry name" value="ANK"/>
    <property type="match status" value="4"/>
</dbReference>
<dbReference type="InterPro" id="IPR018490">
    <property type="entry name" value="cNMP-bd_dom_sf"/>
</dbReference>
<evidence type="ECO:0000256" key="2">
    <source>
        <dbReference type="ARBA" id="ARBA00007929"/>
    </source>
</evidence>
<dbReference type="Proteomes" id="UP000825935">
    <property type="component" value="Chromosome 14"/>
</dbReference>
<dbReference type="EMBL" id="CM035419">
    <property type="protein sequence ID" value="KAH7415950.1"/>
    <property type="molecule type" value="Genomic_DNA"/>
</dbReference>
<comment type="similarity">
    <text evidence="2">Belongs to the potassium channel family. Plant (TC 1.A.1.4) subfamily.</text>
</comment>
<dbReference type="Pfam" id="PF12796">
    <property type="entry name" value="Ank_2"/>
    <property type="match status" value="2"/>
</dbReference>
<dbReference type="PROSITE" id="PS50297">
    <property type="entry name" value="ANK_REP_REGION"/>
    <property type="match status" value="3"/>
</dbReference>
<feature type="domain" description="Cyclic nucleotide-binding" evidence="14">
    <location>
        <begin position="21"/>
        <end position="141"/>
    </location>
</feature>
<comment type="caution">
    <text evidence="16">The sequence shown here is derived from an EMBL/GenBank/DDBJ whole genome shotgun (WGS) entry which is preliminary data.</text>
</comment>
<dbReference type="InterPro" id="IPR036770">
    <property type="entry name" value="Ankyrin_rpt-contain_sf"/>
</dbReference>
<evidence type="ECO:0000256" key="6">
    <source>
        <dbReference type="ARBA" id="ARBA00022826"/>
    </source>
</evidence>
<dbReference type="Pfam" id="PF11834">
    <property type="entry name" value="KHA"/>
    <property type="match status" value="1"/>
</dbReference>
<keyword evidence="6" id="KW-0631">Potassium channel</keyword>
<evidence type="ECO:0000256" key="9">
    <source>
        <dbReference type="ARBA" id="ARBA00022989"/>
    </source>
</evidence>
<dbReference type="InterPro" id="IPR002110">
    <property type="entry name" value="Ankyrin_rpt"/>
</dbReference>